<comment type="subcellular location">
    <subcellularLocation>
        <location evidence="2">Chromosome</location>
    </subcellularLocation>
    <subcellularLocation>
        <location evidence="1 10">Nucleus</location>
    </subcellularLocation>
</comment>
<dbReference type="InterPro" id="IPR035018">
    <property type="entry name" value="Spt6_SH2_C"/>
</dbReference>
<evidence type="ECO:0000256" key="12">
    <source>
        <dbReference type="SAM" id="MobiDB-lite"/>
    </source>
</evidence>
<dbReference type="InterPro" id="IPR010994">
    <property type="entry name" value="RuvA_2-like"/>
</dbReference>
<dbReference type="GO" id="GO:0005694">
    <property type="term" value="C:chromosome"/>
    <property type="evidence" value="ECO:0007669"/>
    <property type="project" value="UniProtKB-SubCell"/>
</dbReference>
<dbReference type="InterPro" id="IPR023319">
    <property type="entry name" value="Tex-like_HTH_dom_sf"/>
</dbReference>
<evidence type="ECO:0000256" key="5">
    <source>
        <dbReference type="ARBA" id="ARBA00022454"/>
    </source>
</evidence>
<dbReference type="Proteomes" id="UP000774326">
    <property type="component" value="Unassembled WGS sequence"/>
</dbReference>
<evidence type="ECO:0000256" key="6">
    <source>
        <dbReference type="ARBA" id="ARBA00022999"/>
    </source>
</evidence>
<dbReference type="InterPro" id="IPR041692">
    <property type="entry name" value="HHH_9"/>
</dbReference>
<dbReference type="Pfam" id="PF14635">
    <property type="entry name" value="HHH_7"/>
    <property type="match status" value="1"/>
</dbReference>
<keyword evidence="15" id="KW-1185">Reference proteome</keyword>
<evidence type="ECO:0000313" key="15">
    <source>
        <dbReference type="Proteomes" id="UP000774326"/>
    </source>
</evidence>
<dbReference type="PANTHER" id="PTHR10145">
    <property type="entry name" value="TRANSCRIPTION ELONGATION FACTOR SPT6"/>
    <property type="match status" value="1"/>
</dbReference>
<feature type="compositionally biased region" description="Low complexity" evidence="12">
    <location>
        <begin position="146"/>
        <end position="164"/>
    </location>
</feature>
<dbReference type="InterPro" id="IPR035420">
    <property type="entry name" value="Spt6_SH2"/>
</dbReference>
<dbReference type="GO" id="GO:0140673">
    <property type="term" value="P:transcription elongation-coupled chromatin remodeling"/>
    <property type="evidence" value="ECO:0007669"/>
    <property type="project" value="InterPro"/>
</dbReference>
<name>A0A9P8QCF1_WICPI</name>
<dbReference type="GO" id="GO:0042393">
    <property type="term" value="F:histone binding"/>
    <property type="evidence" value="ECO:0007669"/>
    <property type="project" value="TreeGrafter"/>
</dbReference>
<dbReference type="GO" id="GO:0003677">
    <property type="term" value="F:DNA binding"/>
    <property type="evidence" value="ECO:0007669"/>
    <property type="project" value="InterPro"/>
</dbReference>
<dbReference type="SUPFAM" id="SSF55550">
    <property type="entry name" value="SH2 domain"/>
    <property type="match status" value="1"/>
</dbReference>
<feature type="region of interest" description="Disordered" evidence="12">
    <location>
        <begin position="1"/>
        <end position="250"/>
    </location>
</feature>
<dbReference type="InterPro" id="IPR023323">
    <property type="entry name" value="Tex-like_dom_sf"/>
</dbReference>
<dbReference type="EMBL" id="JAEUBG010000552">
    <property type="protein sequence ID" value="KAH3688012.1"/>
    <property type="molecule type" value="Genomic_DNA"/>
</dbReference>
<dbReference type="PANTHER" id="PTHR10145:SF6">
    <property type="entry name" value="TRANSCRIPTION ELONGATION FACTOR SPT6"/>
    <property type="match status" value="1"/>
</dbReference>
<dbReference type="PIRSF" id="PIRSF036947">
    <property type="entry name" value="Spt6"/>
    <property type="match status" value="1"/>
</dbReference>
<feature type="compositionally biased region" description="Acidic residues" evidence="12">
    <location>
        <begin position="30"/>
        <end position="43"/>
    </location>
</feature>
<organism evidence="14 15">
    <name type="scientific">Wickerhamomyces pijperi</name>
    <name type="common">Yeast</name>
    <name type="synonym">Pichia pijperi</name>
    <dbReference type="NCBI Taxonomy" id="599730"/>
    <lineage>
        <taxon>Eukaryota</taxon>
        <taxon>Fungi</taxon>
        <taxon>Dikarya</taxon>
        <taxon>Ascomycota</taxon>
        <taxon>Saccharomycotina</taxon>
        <taxon>Saccharomycetes</taxon>
        <taxon>Phaffomycetales</taxon>
        <taxon>Wickerhamomycetaceae</taxon>
        <taxon>Wickerhamomyces</taxon>
    </lineage>
</organism>
<evidence type="ECO:0000256" key="7">
    <source>
        <dbReference type="ARBA" id="ARBA00023163"/>
    </source>
</evidence>
<feature type="compositionally biased region" description="Low complexity" evidence="12">
    <location>
        <begin position="197"/>
        <end position="210"/>
    </location>
</feature>
<gene>
    <name evidence="14" type="ORF">WICPIJ_001006</name>
</gene>
<reference evidence="14" key="1">
    <citation type="journal article" date="2021" name="Open Biol.">
        <title>Shared evolutionary footprints suggest mitochondrial oxidative damage underlies multiple complex I losses in fungi.</title>
        <authorList>
            <person name="Schikora-Tamarit M.A."/>
            <person name="Marcet-Houben M."/>
            <person name="Nosek J."/>
            <person name="Gabaldon T."/>
        </authorList>
    </citation>
    <scope>NUCLEOTIDE SEQUENCE</scope>
    <source>
        <strain evidence="14">CBS2887</strain>
    </source>
</reference>
<dbReference type="Pfam" id="PF14641">
    <property type="entry name" value="HTH_44"/>
    <property type="match status" value="1"/>
</dbReference>
<feature type="compositionally biased region" description="Acidic residues" evidence="12">
    <location>
        <begin position="94"/>
        <end position="106"/>
    </location>
</feature>
<protein>
    <recommendedName>
        <fullName evidence="4 10">Transcription elongation factor Spt6</fullName>
    </recommendedName>
</protein>
<dbReference type="OrthoDB" id="995477at2759"/>
<dbReference type="InterPro" id="IPR036860">
    <property type="entry name" value="SH2_dom_sf"/>
</dbReference>
<feature type="region of interest" description="Disordered" evidence="12">
    <location>
        <begin position="1457"/>
        <end position="1496"/>
    </location>
</feature>
<dbReference type="Gene3D" id="3.30.420.140">
    <property type="entry name" value="YqgF/RNase H-like domain"/>
    <property type="match status" value="1"/>
</dbReference>
<comment type="function">
    <text evidence="9">Histone H3-H4 chaperone that plays a role in maintenance of chromatin structure during RNA polymerase II transcription elongation thereby repressing transcription initiation from cryptic promoters. Mediates the reassembly of nucleosomes onto the promoters of at least a selected set of genes during repression; the nucleosome reassembly is essential for transcriptional repression. Essential for viability.</text>
</comment>
<dbReference type="Pfam" id="PF14633">
    <property type="entry name" value="SH2_2"/>
    <property type="match status" value="1"/>
</dbReference>
<dbReference type="InterPro" id="IPR042066">
    <property type="entry name" value="Spt6_death-like"/>
</dbReference>
<dbReference type="Pfam" id="PF22706">
    <property type="entry name" value="Tex_central_region"/>
    <property type="match status" value="1"/>
</dbReference>
<dbReference type="InterPro" id="IPR017072">
    <property type="entry name" value="TF_Spt6"/>
</dbReference>
<accession>A0A9P8QCF1</accession>
<evidence type="ECO:0000256" key="2">
    <source>
        <dbReference type="ARBA" id="ARBA00004286"/>
    </source>
</evidence>
<dbReference type="GO" id="GO:0008023">
    <property type="term" value="C:transcription elongation factor complex"/>
    <property type="evidence" value="ECO:0007669"/>
    <property type="project" value="TreeGrafter"/>
</dbReference>
<dbReference type="SUPFAM" id="SSF158832">
    <property type="entry name" value="Tex N-terminal region-like"/>
    <property type="match status" value="1"/>
</dbReference>
<evidence type="ECO:0000313" key="14">
    <source>
        <dbReference type="EMBL" id="KAH3688012.1"/>
    </source>
</evidence>
<sequence length="1507" mass="171829">MAAISDDEGSNHSGSDTGDDLRPGSKEVFDSSEEEDEDDEDQLREEGKGWIVDEDEDSNDDDAIKKKKRKHRRRKEKKRERDEERERKRKQQEEDNDLLDEDDLELLMENSGAKRPSQSSSSSKGQFKRLKRAATVNDEDDDESLSTAKSNSPASKASSKSSTSGGLQDFFSDDDEENDNDNASGVDSDTGVKSKHSSASSRSSKNSQVSHRTAMDELDDFIEEDEFSDMDDAQRELERQRRKQERLQPTTITGIDSDRVNELYDIFGDGEDYAWALENEEEEGAQDGYDADIGGVSGSRPKLQDIYEPEELKARMLTDSDKIIRDTDVPERYQEYRRLIKNYDISADEFEHEKQWVAYMLSLEKSMEYIPDSDFSDAVAKVLTFIVKQNLEVPFIHAHRRDFLLKTTVVGEGDDLQTQVDSLLTENDLWRIVQLDIDFHSLSEKRKRVVSLQTALKVDDDTLNHFIESANNIMDFQDINDYINFIYSEELKDLHSGKTAKPTLYEKIRNNRLYEMVRAIGIKAVDFAINVETGTQHQIPSDYDKSPTTLATELCADEYSLFAKPRQAIEATKNYFSEQLYNDMRMRKHLRSLAYMCTFAVDLTTQGKLKIDKNSPFADLKYSVGRDYNSFKAKPDFFLRLLKAEELGLIQIRFSYSHSDLLQMFSGFILSEGQSDISKEWNQFRTDALSLALKKLWPLIQLNLKEELRRDCESLLFAEVRARFVSKLDQEPYQVRNLNQPKGTVPRVFAITPGNGKFGADAIIACLLESSGKVVDTYKFIENPIRKTSATGTESMFADRFLEVIAEARPDIVVINGFNAQTNKLYGIIAELLETNNIMVHPRDEDGILDEGAPGVPLEVIYVNDEVASRYQHSQRAKEEFPDKSILARYVIALARYTQSPLLEYVNLKEDVVSLSIHPHQSLLPEEKLRDAIVSSFVDIVNMVGVDINQCVSNAYLAAMLPYVAGLGERKSAGLLKAVQQHPLFSRQALITNPSIRIGSVVFLNCSSFLRIPQHKSSSMRAREEAMELLTPLDDTRIHPEDYALAEKMAGDALELDEEELEELKNSESGETVIDRLFAQRDYTRLLNSLILEEYSRQLEEDFGKKKRATLQLILEELQDPYLDIRASFRMMNSEEIFENLTGETPSTLFIGAVVPIKVRSMGKYDVSGFTASQIFAKTEDRKARESEDMRDLSVIYSMGQSVAAKVMTIDYQRFQITISLLKEDISNPVQSLSFDKSQYWDLQRELADMEEEKSKERHIANQTRLIQHVKFKNINARDAETDLSHREDGECVIRPSSKGPDHIAITWKVAQNLYQHVDVVEKIDNQYGKYYIIGKDSFSDLDEIIHSYIGEMSKNVRAMSTHEKFRDGTRDEVASRLNAFYNANPKKACYAFAWNHKRPGWFLLMYKLNPKMRVESWNVKADAKGFILNHYNYPDMVALCNGFKTLVMNQSNANRARAQGAGNRSQYQGQAGGDRSQYQGQGQGQGPAGGDRSQYQSYGQQYAANY</sequence>
<dbReference type="InterPro" id="IPR037027">
    <property type="entry name" value="YqgF/RNaseH-like_dom_sf"/>
</dbReference>
<dbReference type="InterPro" id="IPR032706">
    <property type="entry name" value="Spt6_HHH"/>
</dbReference>
<keyword evidence="7 10" id="KW-0804">Transcription</keyword>
<dbReference type="FunFam" id="1.10.10.2740:FF:000002">
    <property type="entry name" value="Transcription elongation factor Spt6"/>
    <property type="match status" value="1"/>
</dbReference>
<evidence type="ECO:0000256" key="4">
    <source>
        <dbReference type="ARBA" id="ARBA00020248"/>
    </source>
</evidence>
<feature type="compositionally biased region" description="Basic and acidic residues" evidence="12">
    <location>
        <begin position="19"/>
        <end position="29"/>
    </location>
</feature>
<dbReference type="Pfam" id="PF21710">
    <property type="entry name" value="Spt6_S1"/>
    <property type="match status" value="1"/>
</dbReference>
<dbReference type="Gene3D" id="1.10.3500.10">
    <property type="entry name" value="Tex N-terminal region-like"/>
    <property type="match status" value="1"/>
</dbReference>
<dbReference type="InterPro" id="IPR055179">
    <property type="entry name" value="Tex-like_central_region"/>
</dbReference>
<keyword evidence="8 10" id="KW-0539">Nucleus</keyword>
<dbReference type="SMART" id="SM00252">
    <property type="entry name" value="SH2"/>
    <property type="match status" value="1"/>
</dbReference>
<comment type="similarity">
    <text evidence="3 10">Belongs to the SPT6 family.</text>
</comment>
<evidence type="ECO:0000256" key="3">
    <source>
        <dbReference type="ARBA" id="ARBA00009253"/>
    </source>
</evidence>
<dbReference type="InterPro" id="IPR000980">
    <property type="entry name" value="SH2"/>
</dbReference>
<keyword evidence="5" id="KW-0158">Chromosome</keyword>
<feature type="compositionally biased region" description="Acidic residues" evidence="12">
    <location>
        <begin position="52"/>
        <end position="61"/>
    </location>
</feature>
<dbReference type="Gene3D" id="3.30.505.10">
    <property type="entry name" value="SH2 domain"/>
    <property type="match status" value="2"/>
</dbReference>
<evidence type="ECO:0000259" key="13">
    <source>
        <dbReference type="PROSITE" id="PS50001"/>
    </source>
</evidence>
<feature type="compositionally biased region" description="Acidic residues" evidence="12">
    <location>
        <begin position="171"/>
        <end position="180"/>
    </location>
</feature>
<dbReference type="InterPro" id="IPR028083">
    <property type="entry name" value="Spt6_acidic_N_dom"/>
</dbReference>
<dbReference type="Gene3D" id="1.10.10.2740">
    <property type="entry name" value="Spt6, Death-like domain"/>
    <property type="match status" value="1"/>
</dbReference>
<evidence type="ECO:0000256" key="1">
    <source>
        <dbReference type="ARBA" id="ARBA00004123"/>
    </source>
</evidence>
<dbReference type="SUPFAM" id="SSF47781">
    <property type="entry name" value="RuvA domain 2-like"/>
    <property type="match status" value="2"/>
</dbReference>
<dbReference type="InterPro" id="IPR049540">
    <property type="entry name" value="Spt6-like_S1"/>
</dbReference>
<dbReference type="Gene3D" id="1.10.150.850">
    <property type="entry name" value="Spt6, helix-hairpin-helix domain"/>
    <property type="match status" value="1"/>
</dbReference>
<dbReference type="CDD" id="cd09918">
    <property type="entry name" value="SH2_Nterm_SPT6_like"/>
    <property type="match status" value="1"/>
</dbReference>
<reference evidence="14" key="2">
    <citation type="submission" date="2021-01" db="EMBL/GenBank/DDBJ databases">
        <authorList>
            <person name="Schikora-Tamarit M.A."/>
        </authorList>
    </citation>
    <scope>NUCLEOTIDE SEQUENCE</scope>
    <source>
        <strain evidence="14">CBS2887</strain>
    </source>
</reference>
<dbReference type="PROSITE" id="PS50001">
    <property type="entry name" value="SH2"/>
    <property type="match status" value="1"/>
</dbReference>
<dbReference type="Pfam" id="PF14639">
    <property type="entry name" value="YqgF"/>
    <property type="match status" value="1"/>
</dbReference>
<dbReference type="InterPro" id="IPR035019">
    <property type="entry name" value="Spt6_SH2_N"/>
</dbReference>
<dbReference type="InterPro" id="IPR028088">
    <property type="entry name" value="Spt6_HTH_DNA-bd_dom"/>
</dbReference>
<dbReference type="SUPFAM" id="SSF53098">
    <property type="entry name" value="Ribonuclease H-like"/>
    <property type="match status" value="1"/>
</dbReference>
<dbReference type="GO" id="GO:0031491">
    <property type="term" value="F:nucleosome binding"/>
    <property type="evidence" value="ECO:0007669"/>
    <property type="project" value="TreeGrafter"/>
</dbReference>
<feature type="compositionally biased region" description="Acidic residues" evidence="12">
    <location>
        <begin position="216"/>
        <end position="231"/>
    </location>
</feature>
<evidence type="ECO:0000256" key="10">
    <source>
        <dbReference type="PIRNR" id="PIRNR036947"/>
    </source>
</evidence>
<dbReference type="Pfam" id="PF17674">
    <property type="entry name" value="HHH_9"/>
    <property type="match status" value="1"/>
</dbReference>
<evidence type="ECO:0000256" key="8">
    <source>
        <dbReference type="ARBA" id="ARBA00023242"/>
    </source>
</evidence>
<keyword evidence="6 11" id="KW-0727">SH2 domain</keyword>
<comment type="function">
    <text evidence="10">Plays a role in maintenance of chromatin structure during RNA polymerase II transcription elongation thereby repressing transcription initiation from cryptic promoters. Mediates the reassembly of nucleosomes onto the promoters of at least a selected set of genes during repression; the nucleosome reassembly is essential for transcriptional repression.</text>
</comment>
<evidence type="ECO:0000256" key="11">
    <source>
        <dbReference type="PROSITE-ProRule" id="PRU00191"/>
    </source>
</evidence>
<proteinExistence type="inferred from homology"/>
<dbReference type="GO" id="GO:0034728">
    <property type="term" value="P:nucleosome organization"/>
    <property type="evidence" value="ECO:0007669"/>
    <property type="project" value="TreeGrafter"/>
</dbReference>
<feature type="domain" description="SH2" evidence="13">
    <location>
        <begin position="1270"/>
        <end position="1349"/>
    </location>
</feature>
<comment type="caution">
    <text evidence="14">The sequence shown here is derived from an EMBL/GenBank/DDBJ whole genome shotgun (WGS) entry which is preliminary data.</text>
</comment>
<feature type="compositionally biased region" description="Low complexity" evidence="12">
    <location>
        <begin position="1457"/>
        <end position="1467"/>
    </location>
</feature>
<dbReference type="Pfam" id="PF14632">
    <property type="entry name" value="SPT6_acidic"/>
    <property type="match status" value="1"/>
</dbReference>
<evidence type="ECO:0000256" key="9">
    <source>
        <dbReference type="ARBA" id="ARBA00093389"/>
    </source>
</evidence>
<dbReference type="InterPro" id="IPR012337">
    <property type="entry name" value="RNaseH-like_sf"/>
</dbReference>
<feature type="compositionally biased region" description="Basic residues" evidence="12">
    <location>
        <begin position="65"/>
        <end position="78"/>
    </location>
</feature>
<dbReference type="InterPro" id="IPR028231">
    <property type="entry name" value="Spt6_YqgF"/>
</dbReference>
<dbReference type="Gene3D" id="1.10.10.650">
    <property type="entry name" value="RuvA domain 2-like"/>
    <property type="match status" value="1"/>
</dbReference>
<dbReference type="CDD" id="cd09928">
    <property type="entry name" value="SH2_Cterm_SPT6_like"/>
    <property type="match status" value="1"/>
</dbReference>